<dbReference type="EnsemblPlants" id="KEH15449">
    <property type="protein sequence ID" value="KEH15449"/>
    <property type="gene ID" value="MTR_1016s0010"/>
</dbReference>
<gene>
    <name evidence="4" type="ORF">MTR_1016s0010</name>
</gene>
<dbReference type="HOGENOM" id="CLU_398281_0_0_1"/>
<feature type="domain" description="GmrSD restriction endonucleases N-terminal" evidence="2">
    <location>
        <begin position="66"/>
        <end position="204"/>
    </location>
</feature>
<dbReference type="PANTHER" id="PTHR39639">
    <property type="entry name" value="CHROMOSOME 16, WHOLE GENOME SHOTGUN SEQUENCE"/>
    <property type="match status" value="1"/>
</dbReference>
<dbReference type="PANTHER" id="PTHR39639:SF1">
    <property type="entry name" value="DUF262 DOMAIN-CONTAINING PROTEIN"/>
    <property type="match status" value="1"/>
</dbReference>
<dbReference type="Proteomes" id="UP000002051">
    <property type="component" value="Unassembled WGS sequence"/>
</dbReference>
<evidence type="ECO:0000256" key="1">
    <source>
        <dbReference type="SAM" id="MobiDB-lite"/>
    </source>
</evidence>
<accession>A0A072TD36</accession>
<evidence type="ECO:0000313" key="5">
    <source>
        <dbReference type="EnsemblPlants" id="KEH15449"/>
    </source>
</evidence>
<dbReference type="AlphaFoldDB" id="A0A072TD36"/>
<dbReference type="Pfam" id="PF18735">
    <property type="entry name" value="HEPN_RiboL-PSP"/>
    <property type="match status" value="1"/>
</dbReference>
<name>A0A072TD36_MEDTR</name>
<sequence length="692" mass="79023">GDLIMQPLSPTERKMWREPPTESKQGASAEEINQKYAKRELRIVTETNREQLPNFVQAMQREGWLKLQPFYQRRQRWDDKRKSKLIESFIMNIPVPPCFLYESDLARYEVMDGQQRISAIADFYENRFKLKGLEQWPELNGLIYDRLPSEIRRGLDRRSISYIVLLKESANTRDEELLLRQQVFERLNTGGVELENQEVRHCIYHNEFDDLLIELSRHPAMRDAWGLVRYEKEEDENPPQKLLTNPHFSKMRDVEFVLRCLALRHAEHYRGGMQRFLDQYMVRSRHFSSDDIQFLHDLFTDTIELAQTIFGDHLFRPWSPKAGGWAPKPQIAYADALMVALSERIDQKAKLADARDRIIAGTKRLIESEPTGTFTGQGNTHDLSAVVEWHDRLRETIFTGAVGEKSINIDEAVLKILRVEAPDNLTWRLFDHCAAITRIYAVFEQCIIELVEEYAGFLPRVFPSYARLREDIRISHRVGVGHVLMKWSATQPIYGKIAENSIASGLVDGLRGAPYTLLADAFLTDSDNYRPDTLNRVFKKIGFDDAYSFVRSAPEVIEFCSSKLLGEHTADSYLNKFVGDRNDAAHGDVSQIANVDAIKNYVLFAILVSETLANLLRSSLIKNGVASGAALEIGDVVHRYSNDIVGVRATGTAKIFVGQQLYAGKKIIEPVTIVSLRVGQNDSTEVELAPGT</sequence>
<feature type="non-terminal residue" evidence="4">
    <location>
        <position position="692"/>
    </location>
</feature>
<reference evidence="5" key="3">
    <citation type="submission" date="2015-06" db="UniProtKB">
        <authorList>
            <consortium name="EnsemblPlants"/>
        </authorList>
    </citation>
    <scope>IDENTIFICATION</scope>
    <source>
        <strain evidence="5">cv. Jemalong A17</strain>
    </source>
</reference>
<protein>
    <submittedName>
        <fullName evidence="4">DUF262 family protein</fullName>
    </submittedName>
</protein>
<dbReference type="InterPro" id="IPR041519">
    <property type="entry name" value="HEPN_RiboL-PSP"/>
</dbReference>
<feature type="region of interest" description="Disordered" evidence="1">
    <location>
        <begin position="1"/>
        <end position="31"/>
    </location>
</feature>
<organism evidence="4 6">
    <name type="scientific">Medicago truncatula</name>
    <name type="common">Barrel medic</name>
    <name type="synonym">Medicago tribuloides</name>
    <dbReference type="NCBI Taxonomy" id="3880"/>
    <lineage>
        <taxon>Eukaryota</taxon>
        <taxon>Viridiplantae</taxon>
        <taxon>Streptophyta</taxon>
        <taxon>Embryophyta</taxon>
        <taxon>Tracheophyta</taxon>
        <taxon>Spermatophyta</taxon>
        <taxon>Magnoliopsida</taxon>
        <taxon>eudicotyledons</taxon>
        <taxon>Gunneridae</taxon>
        <taxon>Pentapetalae</taxon>
        <taxon>rosids</taxon>
        <taxon>fabids</taxon>
        <taxon>Fabales</taxon>
        <taxon>Fabaceae</taxon>
        <taxon>Papilionoideae</taxon>
        <taxon>50 kb inversion clade</taxon>
        <taxon>NPAAA clade</taxon>
        <taxon>Hologalegina</taxon>
        <taxon>IRL clade</taxon>
        <taxon>Trifolieae</taxon>
        <taxon>Medicago</taxon>
    </lineage>
</organism>
<reference evidence="4 6" key="1">
    <citation type="journal article" date="2011" name="Nature">
        <title>The Medicago genome provides insight into the evolution of rhizobial symbioses.</title>
        <authorList>
            <person name="Young N.D."/>
            <person name="Debelle F."/>
            <person name="Oldroyd G.E."/>
            <person name="Geurts R."/>
            <person name="Cannon S.B."/>
            <person name="Udvardi M.K."/>
            <person name="Benedito V.A."/>
            <person name="Mayer K.F."/>
            <person name="Gouzy J."/>
            <person name="Schoof H."/>
            <person name="Van de Peer Y."/>
            <person name="Proost S."/>
            <person name="Cook D.R."/>
            <person name="Meyers B.C."/>
            <person name="Spannagl M."/>
            <person name="Cheung F."/>
            <person name="De Mita S."/>
            <person name="Krishnakumar V."/>
            <person name="Gundlach H."/>
            <person name="Zhou S."/>
            <person name="Mudge J."/>
            <person name="Bharti A.K."/>
            <person name="Murray J.D."/>
            <person name="Naoumkina M.A."/>
            <person name="Rosen B."/>
            <person name="Silverstein K.A."/>
            <person name="Tang H."/>
            <person name="Rombauts S."/>
            <person name="Zhao P.X."/>
            <person name="Zhou P."/>
            <person name="Barbe V."/>
            <person name="Bardou P."/>
            <person name="Bechner M."/>
            <person name="Bellec A."/>
            <person name="Berger A."/>
            <person name="Berges H."/>
            <person name="Bidwell S."/>
            <person name="Bisseling T."/>
            <person name="Choisne N."/>
            <person name="Couloux A."/>
            <person name="Denny R."/>
            <person name="Deshpande S."/>
            <person name="Dai X."/>
            <person name="Doyle J.J."/>
            <person name="Dudez A.M."/>
            <person name="Farmer A.D."/>
            <person name="Fouteau S."/>
            <person name="Franken C."/>
            <person name="Gibelin C."/>
            <person name="Gish J."/>
            <person name="Goldstein S."/>
            <person name="Gonzalez A.J."/>
            <person name="Green P.J."/>
            <person name="Hallab A."/>
            <person name="Hartog M."/>
            <person name="Hua A."/>
            <person name="Humphray S.J."/>
            <person name="Jeong D.H."/>
            <person name="Jing Y."/>
            <person name="Jocker A."/>
            <person name="Kenton S.M."/>
            <person name="Kim D.J."/>
            <person name="Klee K."/>
            <person name="Lai H."/>
            <person name="Lang C."/>
            <person name="Lin S."/>
            <person name="Macmil S.L."/>
            <person name="Magdelenat G."/>
            <person name="Matthews L."/>
            <person name="McCorrison J."/>
            <person name="Monaghan E.L."/>
            <person name="Mun J.H."/>
            <person name="Najar F.Z."/>
            <person name="Nicholson C."/>
            <person name="Noirot C."/>
            <person name="O'Bleness M."/>
            <person name="Paule C.R."/>
            <person name="Poulain J."/>
            <person name="Prion F."/>
            <person name="Qin B."/>
            <person name="Qu C."/>
            <person name="Retzel E.F."/>
            <person name="Riddle C."/>
            <person name="Sallet E."/>
            <person name="Samain S."/>
            <person name="Samson N."/>
            <person name="Sanders I."/>
            <person name="Saurat O."/>
            <person name="Scarpelli C."/>
            <person name="Schiex T."/>
            <person name="Segurens B."/>
            <person name="Severin A.J."/>
            <person name="Sherrier D.J."/>
            <person name="Shi R."/>
            <person name="Sims S."/>
            <person name="Singer S.R."/>
            <person name="Sinharoy S."/>
            <person name="Sterck L."/>
            <person name="Viollet A."/>
            <person name="Wang B.B."/>
            <person name="Wang K."/>
            <person name="Wang M."/>
            <person name="Wang X."/>
            <person name="Warfsmann J."/>
            <person name="Weissenbach J."/>
            <person name="White D.D."/>
            <person name="White J.D."/>
            <person name="Wiley G.B."/>
            <person name="Wincker P."/>
            <person name="Xing Y."/>
            <person name="Yang L."/>
            <person name="Yao Z."/>
            <person name="Ying F."/>
            <person name="Zhai J."/>
            <person name="Zhou L."/>
            <person name="Zuber A."/>
            <person name="Denarie J."/>
            <person name="Dixon R.A."/>
            <person name="May G.D."/>
            <person name="Schwartz D.C."/>
            <person name="Rogers J."/>
            <person name="Quetier F."/>
            <person name="Town C.D."/>
            <person name="Roe B.A."/>
        </authorList>
    </citation>
    <scope>NUCLEOTIDE SEQUENCE [LARGE SCALE GENOMIC DNA]</scope>
    <source>
        <strain evidence="4">A17</strain>
        <strain evidence="5 6">cv. Jemalong A17</strain>
    </source>
</reference>
<evidence type="ECO:0000259" key="2">
    <source>
        <dbReference type="Pfam" id="PF03235"/>
    </source>
</evidence>
<reference evidence="4 6" key="2">
    <citation type="journal article" date="2014" name="BMC Genomics">
        <title>An improved genome release (version Mt4.0) for the model legume Medicago truncatula.</title>
        <authorList>
            <person name="Tang H."/>
            <person name="Krishnakumar V."/>
            <person name="Bidwell S."/>
            <person name="Rosen B."/>
            <person name="Chan A."/>
            <person name="Zhou S."/>
            <person name="Gentzbittel L."/>
            <person name="Childs K.L."/>
            <person name="Yandell M."/>
            <person name="Gundlach H."/>
            <person name="Mayer K.F."/>
            <person name="Schwartz D.C."/>
            <person name="Town C.D."/>
        </authorList>
    </citation>
    <scope>GENOME REANNOTATION</scope>
    <source>
        <strain evidence="4">A17</strain>
        <strain evidence="5 6">cv. Jemalong A17</strain>
    </source>
</reference>
<dbReference type="InterPro" id="IPR004919">
    <property type="entry name" value="GmrSD_N"/>
</dbReference>
<keyword evidence="6" id="KW-1185">Reference proteome</keyword>
<dbReference type="Pfam" id="PF03235">
    <property type="entry name" value="GmrSD_N"/>
    <property type="match status" value="1"/>
</dbReference>
<dbReference type="STRING" id="3880.A0A072TD36"/>
<evidence type="ECO:0000259" key="3">
    <source>
        <dbReference type="Pfam" id="PF18735"/>
    </source>
</evidence>
<dbReference type="EMBL" id="KL403740">
    <property type="protein sequence ID" value="KEH15449.1"/>
    <property type="molecule type" value="Genomic_DNA"/>
</dbReference>
<feature type="compositionally biased region" description="Basic and acidic residues" evidence="1">
    <location>
        <begin position="11"/>
        <end position="21"/>
    </location>
</feature>
<evidence type="ECO:0000313" key="4">
    <source>
        <dbReference type="EMBL" id="KEH15449.1"/>
    </source>
</evidence>
<feature type="domain" description="RiboL-PSP-HEPN" evidence="3">
    <location>
        <begin position="428"/>
        <end position="616"/>
    </location>
</feature>
<proteinExistence type="predicted"/>
<feature type="non-terminal residue" evidence="4">
    <location>
        <position position="1"/>
    </location>
</feature>
<evidence type="ECO:0000313" key="6">
    <source>
        <dbReference type="Proteomes" id="UP000002051"/>
    </source>
</evidence>